<comment type="subcellular location">
    <subcellularLocation>
        <location evidence="1">Cell membrane</location>
        <topology evidence="1">Multi-pass membrane protein</topology>
    </subcellularLocation>
</comment>
<dbReference type="GO" id="GO:0005886">
    <property type="term" value="C:plasma membrane"/>
    <property type="evidence" value="ECO:0007669"/>
    <property type="project" value="UniProtKB-SubCell"/>
</dbReference>
<evidence type="ECO:0000256" key="9">
    <source>
        <dbReference type="SAM" id="Phobius"/>
    </source>
</evidence>
<keyword evidence="2 8" id="KW-0813">Transport</keyword>
<evidence type="ECO:0000313" key="11">
    <source>
        <dbReference type="EMBL" id="MYN53271.1"/>
    </source>
</evidence>
<gene>
    <name evidence="11" type="ORF">GTK63_02840</name>
</gene>
<proteinExistence type="predicted"/>
<feature type="transmembrane region" description="Helical" evidence="9">
    <location>
        <begin position="406"/>
        <end position="425"/>
    </location>
</feature>
<evidence type="ECO:0000256" key="1">
    <source>
        <dbReference type="ARBA" id="ARBA00004651"/>
    </source>
</evidence>
<dbReference type="GO" id="GO:1901264">
    <property type="term" value="P:carbohydrate derivative transport"/>
    <property type="evidence" value="ECO:0007669"/>
    <property type="project" value="TreeGrafter"/>
</dbReference>
<feature type="transmembrane region" description="Helical" evidence="9">
    <location>
        <begin position="236"/>
        <end position="256"/>
    </location>
</feature>
<sequence>MPASTQEKSNFKKFTDKFTEVSVKIGNEVHLRSLRDAFATIMPMYILAGFATLINSLILPYLFKGATLAKWQVFGTAVTNGTLNISSILICAMITYFLAKNKGYENPIGCIPVSLASLFALLAINFKTVPVGSKVAVTITNAVLYDSIGTKSMFGGIIVGLLATELFIRFSKVKAFKINLGPMVPPAVGQSFTVLIPSLIIVTVFGIVAAILSAMNTDLITLISTIIQEPLRKLNTSLPGFLLIYSTGNFLFTLGIHQTVINGTLLDPVNLINMNENMAAVAHGQVPTHIINSDFVTVYTQMGGTGLTISLIIAVLLVSHYSPFRKVVNLALVPGVFEINEPIIFGFPIVFNIPMMIPFVLSPVIGGIIGYYATAIGFVKPLSVYLPWTTPPFISGFLASGGDWKVILIQIIIIVITTLFYIPFIKIAEKVAQKSVSINN</sequence>
<dbReference type="PANTHER" id="PTHR33989:SF10">
    <property type="entry name" value="PERMEASE IIC COMPONENT"/>
    <property type="match status" value="1"/>
</dbReference>
<organism evidence="11 12">
    <name type="scientific">Lactobacillus crispatus</name>
    <dbReference type="NCBI Taxonomy" id="47770"/>
    <lineage>
        <taxon>Bacteria</taxon>
        <taxon>Bacillati</taxon>
        <taxon>Bacillota</taxon>
        <taxon>Bacilli</taxon>
        <taxon>Lactobacillales</taxon>
        <taxon>Lactobacillaceae</taxon>
        <taxon>Lactobacillus</taxon>
    </lineage>
</organism>
<evidence type="ECO:0000313" key="12">
    <source>
        <dbReference type="Proteomes" id="UP000460132"/>
    </source>
</evidence>
<evidence type="ECO:0000256" key="4">
    <source>
        <dbReference type="ARBA" id="ARBA00022597"/>
    </source>
</evidence>
<evidence type="ECO:0000256" key="8">
    <source>
        <dbReference type="PIRNR" id="PIRNR006351"/>
    </source>
</evidence>
<dbReference type="InterPro" id="IPR003352">
    <property type="entry name" value="PTS_EIIC"/>
</dbReference>
<evidence type="ECO:0000256" key="3">
    <source>
        <dbReference type="ARBA" id="ARBA00022475"/>
    </source>
</evidence>
<evidence type="ECO:0000256" key="5">
    <source>
        <dbReference type="ARBA" id="ARBA00022692"/>
    </source>
</evidence>
<feature type="transmembrane region" description="Helical" evidence="9">
    <location>
        <begin position="106"/>
        <end position="126"/>
    </location>
</feature>
<dbReference type="NCBIfam" id="TIGR00410">
    <property type="entry name" value="lacE"/>
    <property type="match status" value="1"/>
</dbReference>
<reference evidence="11 12" key="1">
    <citation type="submission" date="2020-01" db="EMBL/GenBank/DDBJ databases">
        <title>Vaginal microbiome of pregnant Indian women: Insights into the genome of dominants Lactobacillus species.</title>
        <authorList>
            <person name="Das B."/>
            <person name="Mehta O."/>
            <person name="Ghosh T.S."/>
            <person name="Kothidar A."/>
            <person name="Gowtham M.R."/>
            <person name="Mitra R."/>
            <person name="Kshetrapal P."/>
            <person name="Wadhwa N."/>
            <person name="Thiruvengadam R."/>
            <person name="Nair G.B."/>
            <person name="Bhatnagar S."/>
            <person name="Pore S."/>
        </authorList>
    </citation>
    <scope>NUCLEOTIDE SEQUENCE [LARGE SCALE GENOMIC DNA]</scope>
    <source>
        <strain evidence="11 12">Indica2</strain>
    </source>
</reference>
<feature type="transmembrane region" description="Helical" evidence="9">
    <location>
        <begin position="153"/>
        <end position="171"/>
    </location>
</feature>
<feature type="domain" description="PTS EIIC type-3" evidence="10">
    <location>
        <begin position="14"/>
        <end position="424"/>
    </location>
</feature>
<dbReference type="Pfam" id="PF02378">
    <property type="entry name" value="PTS_EIIC"/>
    <property type="match status" value="1"/>
</dbReference>
<dbReference type="InterPro" id="IPR004501">
    <property type="entry name" value="PTS_EIIC_3"/>
</dbReference>
<keyword evidence="7 8" id="KW-0472">Membrane</keyword>
<dbReference type="RefSeq" id="WP_061204890.1">
    <property type="nucleotide sequence ID" value="NZ_JAGSXU010000001.1"/>
</dbReference>
<comment type="function">
    <text evidence="8">The phosphoenolpyruvate-dependent sugar phosphotransferase system (PTS), a major carbohydrate active -transport system, catalyzes the phosphorylation of incoming sugar substrates concomitant with their translocation across the cell membrane.</text>
</comment>
<evidence type="ECO:0000256" key="2">
    <source>
        <dbReference type="ARBA" id="ARBA00022448"/>
    </source>
</evidence>
<dbReference type="PROSITE" id="PS51105">
    <property type="entry name" value="PTS_EIIC_TYPE_3"/>
    <property type="match status" value="1"/>
</dbReference>
<name>A0A7X4KT36_9LACO</name>
<evidence type="ECO:0000259" key="10">
    <source>
        <dbReference type="PROSITE" id="PS51105"/>
    </source>
</evidence>
<accession>A0A7X4KT36</accession>
<evidence type="ECO:0000256" key="6">
    <source>
        <dbReference type="ARBA" id="ARBA00022989"/>
    </source>
</evidence>
<dbReference type="GO" id="GO:0009401">
    <property type="term" value="P:phosphoenolpyruvate-dependent sugar phosphotransferase system"/>
    <property type="evidence" value="ECO:0007669"/>
    <property type="project" value="InterPro"/>
</dbReference>
<dbReference type="GO" id="GO:0008982">
    <property type="term" value="F:protein-N(PI)-phosphohistidine-sugar phosphotransferase activity"/>
    <property type="evidence" value="ECO:0007669"/>
    <property type="project" value="UniProtKB-UniRule"/>
</dbReference>
<keyword evidence="4 8" id="KW-0762">Sugar transport</keyword>
<evidence type="ECO:0000256" key="7">
    <source>
        <dbReference type="ARBA" id="ARBA00023136"/>
    </source>
</evidence>
<keyword evidence="5 9" id="KW-0812">Transmembrane</keyword>
<feature type="transmembrane region" description="Helical" evidence="9">
    <location>
        <begin position="192"/>
        <end position="216"/>
    </location>
</feature>
<dbReference type="PANTHER" id="PTHR33989">
    <property type="match status" value="1"/>
</dbReference>
<protein>
    <recommendedName>
        <fullName evidence="8">Permease IIC component</fullName>
    </recommendedName>
</protein>
<dbReference type="Proteomes" id="UP000460132">
    <property type="component" value="Unassembled WGS sequence"/>
</dbReference>
<feature type="transmembrane region" description="Helical" evidence="9">
    <location>
        <begin position="368"/>
        <end position="386"/>
    </location>
</feature>
<dbReference type="PIRSF" id="PIRSF006351">
    <property type="entry name" value="PTS_EIIC-Cellobiose"/>
    <property type="match status" value="1"/>
</dbReference>
<comment type="caution">
    <text evidence="11">The sequence shown here is derived from an EMBL/GenBank/DDBJ whole genome shotgun (WGS) entry which is preliminary data.</text>
</comment>
<dbReference type="EMBL" id="WWFF01000003">
    <property type="protein sequence ID" value="MYN53271.1"/>
    <property type="molecule type" value="Genomic_DNA"/>
</dbReference>
<dbReference type="AlphaFoldDB" id="A0A7X4KT36"/>
<dbReference type="InterPro" id="IPR051088">
    <property type="entry name" value="PTS_Sugar-EIIC/EIIB"/>
</dbReference>
<feature type="transmembrane region" description="Helical" evidence="9">
    <location>
        <begin position="42"/>
        <end position="63"/>
    </location>
</feature>
<feature type="transmembrane region" description="Helical" evidence="9">
    <location>
        <begin position="302"/>
        <end position="322"/>
    </location>
</feature>
<feature type="transmembrane region" description="Helical" evidence="9">
    <location>
        <begin position="83"/>
        <end position="99"/>
    </location>
</feature>
<dbReference type="InterPro" id="IPR004796">
    <property type="entry name" value="PTS_IIC_cello"/>
</dbReference>
<keyword evidence="3 8" id="KW-1003">Cell membrane</keyword>
<keyword evidence="6 9" id="KW-1133">Transmembrane helix</keyword>